<dbReference type="GO" id="GO:0030246">
    <property type="term" value="F:carbohydrate binding"/>
    <property type="evidence" value="ECO:0007669"/>
    <property type="project" value="TreeGrafter"/>
</dbReference>
<dbReference type="PANTHER" id="PTHR30036:SF7">
    <property type="entry name" value="ABC TRANSPORTER PERIPLASMIC-BINDING PROTEIN YPHF"/>
    <property type="match status" value="1"/>
</dbReference>
<comment type="similarity">
    <text evidence="2">Belongs to the bacterial solute-binding protein 2 family.</text>
</comment>
<dbReference type="SUPFAM" id="SSF53822">
    <property type="entry name" value="Periplasmic binding protein-like I"/>
    <property type="match status" value="1"/>
</dbReference>
<gene>
    <name evidence="4" type="ORF">FQP34_09230</name>
</gene>
<dbReference type="PROSITE" id="PS51257">
    <property type="entry name" value="PROKAR_LIPOPROTEIN"/>
    <property type="match status" value="1"/>
</dbReference>
<feature type="domain" description="Periplasmic binding protein" evidence="3">
    <location>
        <begin position="50"/>
        <end position="304"/>
    </location>
</feature>
<evidence type="ECO:0000256" key="2">
    <source>
        <dbReference type="ARBA" id="ARBA00007639"/>
    </source>
</evidence>
<evidence type="ECO:0000313" key="5">
    <source>
        <dbReference type="Proteomes" id="UP000317770"/>
    </source>
</evidence>
<evidence type="ECO:0000313" key="4">
    <source>
        <dbReference type="EMBL" id="TVX81165.1"/>
    </source>
</evidence>
<evidence type="ECO:0000256" key="1">
    <source>
        <dbReference type="ARBA" id="ARBA00004196"/>
    </source>
</evidence>
<sequence length="345" mass="38569">MLWKPIFFILFLFILSGCNHSSEYEVIYNDEESIDVTTKPVENKKDPYTIAVIPKIDGIPYFNAVEEGALEAGKDLGVKVLYTGPPTPSSEKQEEIITKLIEKKVDVIAVSANDPYKLGRVLQKAKSKGIKVITWDSDTNASYRSFFVNMIDPEIIGRHVMDTLALEMEEKGEFAIMTGSPTAANLNTWIDWIQIQQKEYYPNMKLVEVEYTNEDIHKAYKVTQNLFKKYPGLKGIIGISTVNPPAAAQAVKDAGKIGQVAVVGTSTPNLMNEYLQEGSAQTITLWSPQKLGYLTVSLAKNLLNDEFPYEGQNIKNIGTIKFNGEMVIMGEPIDFTKGNVNQYDF</sequence>
<dbReference type="Gene3D" id="3.40.50.2300">
    <property type="match status" value="2"/>
</dbReference>
<dbReference type="EMBL" id="VNKI01000004">
    <property type="protein sequence ID" value="TVX81165.1"/>
    <property type="molecule type" value="Genomic_DNA"/>
</dbReference>
<dbReference type="PANTHER" id="PTHR30036">
    <property type="entry name" value="D-XYLOSE-BINDING PERIPLASMIC PROTEIN"/>
    <property type="match status" value="1"/>
</dbReference>
<dbReference type="InterPro" id="IPR028082">
    <property type="entry name" value="Peripla_BP_I"/>
</dbReference>
<dbReference type="GO" id="GO:0030288">
    <property type="term" value="C:outer membrane-bounded periplasmic space"/>
    <property type="evidence" value="ECO:0007669"/>
    <property type="project" value="TreeGrafter"/>
</dbReference>
<dbReference type="AlphaFoldDB" id="A0A8B5XZI4"/>
<dbReference type="CDD" id="cd06302">
    <property type="entry name" value="PBP1_LsrB_Quorum_Sensing-like"/>
    <property type="match status" value="1"/>
</dbReference>
<organism evidence="4 5">
    <name type="scientific">Peribacillus simplex</name>
    <dbReference type="NCBI Taxonomy" id="1478"/>
    <lineage>
        <taxon>Bacteria</taxon>
        <taxon>Bacillati</taxon>
        <taxon>Bacillota</taxon>
        <taxon>Bacilli</taxon>
        <taxon>Bacillales</taxon>
        <taxon>Bacillaceae</taxon>
        <taxon>Peribacillus</taxon>
    </lineage>
</organism>
<reference evidence="4 5" key="1">
    <citation type="submission" date="2019-07" db="EMBL/GenBank/DDBJ databases">
        <title>Genome assembly of Bacillus simplex strain GGC-P6A.</title>
        <authorList>
            <person name="Jennings M.E."/>
            <person name="Barton H.A."/>
        </authorList>
    </citation>
    <scope>NUCLEOTIDE SEQUENCE [LARGE SCALE GENOMIC DNA]</scope>
    <source>
        <strain evidence="4 5">GGC-P6A</strain>
    </source>
</reference>
<name>A0A8B5XZI4_9BACI</name>
<dbReference type="RefSeq" id="WP_144478268.1">
    <property type="nucleotide sequence ID" value="NZ_CABIYS010000005.1"/>
</dbReference>
<comment type="caution">
    <text evidence="4">The sequence shown here is derived from an EMBL/GenBank/DDBJ whole genome shotgun (WGS) entry which is preliminary data.</text>
</comment>
<dbReference type="Proteomes" id="UP000317770">
    <property type="component" value="Unassembled WGS sequence"/>
</dbReference>
<proteinExistence type="inferred from homology"/>
<dbReference type="InterPro" id="IPR025997">
    <property type="entry name" value="SBP_2_dom"/>
</dbReference>
<evidence type="ECO:0000259" key="3">
    <source>
        <dbReference type="Pfam" id="PF13407"/>
    </source>
</evidence>
<dbReference type="InterPro" id="IPR050555">
    <property type="entry name" value="Bact_Solute-Bind_Prot2"/>
</dbReference>
<comment type="subcellular location">
    <subcellularLocation>
        <location evidence="1">Cell envelope</location>
    </subcellularLocation>
</comment>
<dbReference type="Pfam" id="PF13407">
    <property type="entry name" value="Peripla_BP_4"/>
    <property type="match status" value="1"/>
</dbReference>
<protein>
    <submittedName>
        <fullName evidence="4">Autoinducer 2 ABC transporter substrate-binding protein</fullName>
    </submittedName>
</protein>
<accession>A0A8B5XZI4</accession>